<dbReference type="GO" id="GO:0016829">
    <property type="term" value="F:lyase activity"/>
    <property type="evidence" value="ECO:0007669"/>
    <property type="project" value="UniProtKB-KW"/>
</dbReference>
<dbReference type="RefSeq" id="WP_114834772.1">
    <property type="nucleotide sequence ID" value="NZ_LR699115.1"/>
</dbReference>
<dbReference type="OrthoDB" id="9785699at2"/>
<proteinExistence type="predicted"/>
<dbReference type="SFLD" id="SFLDS00029">
    <property type="entry name" value="Radical_SAM"/>
    <property type="match status" value="1"/>
</dbReference>
<gene>
    <name evidence="5" type="ORF">C8D86_11648</name>
</gene>
<reference evidence="5 6" key="1">
    <citation type="submission" date="2018-07" db="EMBL/GenBank/DDBJ databases">
        <title>Genomic Encyclopedia of Type Strains, Phase IV (KMG-IV): sequencing the most valuable type-strain genomes for metagenomic binning, comparative biology and taxonomic classification.</title>
        <authorList>
            <person name="Goeker M."/>
        </authorList>
    </citation>
    <scope>NUCLEOTIDE SEQUENCE [LARGE SCALE GENOMIC DNA]</scope>
    <source>
        <strain evidence="5 6">DSM 16500</strain>
    </source>
</reference>
<dbReference type="GO" id="GO:0051536">
    <property type="term" value="F:iron-sulfur cluster binding"/>
    <property type="evidence" value="ECO:0007669"/>
    <property type="project" value="UniProtKB-KW"/>
</dbReference>
<dbReference type="GO" id="GO:0046872">
    <property type="term" value="F:metal ion binding"/>
    <property type="evidence" value="ECO:0007669"/>
    <property type="project" value="UniProtKB-KW"/>
</dbReference>
<evidence type="ECO:0000313" key="5">
    <source>
        <dbReference type="EMBL" id="RDI42094.1"/>
    </source>
</evidence>
<dbReference type="SUPFAM" id="SSF102114">
    <property type="entry name" value="Radical SAM enzymes"/>
    <property type="match status" value="1"/>
</dbReference>
<name>A0A370GI83_9COXI</name>
<keyword evidence="1" id="KW-0479">Metal-binding</keyword>
<evidence type="ECO:0000256" key="3">
    <source>
        <dbReference type="ARBA" id="ARBA00023014"/>
    </source>
</evidence>
<feature type="domain" description="Radical SAM core" evidence="4">
    <location>
        <begin position="72"/>
        <end position="251"/>
    </location>
</feature>
<dbReference type="Proteomes" id="UP000254720">
    <property type="component" value="Unassembled WGS sequence"/>
</dbReference>
<evidence type="ECO:0000313" key="6">
    <source>
        <dbReference type="Proteomes" id="UP000254720"/>
    </source>
</evidence>
<dbReference type="AlphaFoldDB" id="A0A370GI83"/>
<accession>A0A370GI83</accession>
<dbReference type="PANTHER" id="PTHR43432:SF3">
    <property type="entry name" value="SLR0285 PROTEIN"/>
    <property type="match status" value="1"/>
</dbReference>
<dbReference type="Gene3D" id="3.80.30.30">
    <property type="match status" value="1"/>
</dbReference>
<dbReference type="PANTHER" id="PTHR43432">
    <property type="entry name" value="SLR0285 PROTEIN"/>
    <property type="match status" value="1"/>
</dbReference>
<comment type="caution">
    <text evidence="5">The sequence shown here is derived from an EMBL/GenBank/DDBJ whole genome shotgun (WGS) entry which is preliminary data.</text>
</comment>
<keyword evidence="6" id="KW-1185">Reference proteome</keyword>
<sequence>MRTNKTIKNRGAVSNPEGRFENEKREIFHDGWDIDAFDNEPLPALETILLEERAKSIINRNDSPDIGFDQSINPYRGCEHGCIYCYARPSHAYMNLSPGLDFETKIFYKADAAKLLEKEISKANYTCKPIVIGANTDPYQPAESKLKITRSILEIACQYQHPVAIITKSSLIERDRDLLSKLAEKKLIKVAVTITTLSVELKKILEPRASAPQGRLRVIRGLSELGIPVRVMAAPMIPMINDIELEHILESAKNAGANYAGYTFIRLPYEVKDLFKEWLKTHFPQRAEHVMSLIKQMRGGKEYDSTFGKRMRGEGEFADLLAIRFKLACKRLKLNCVPSAELATHHFIKPQGVDKKQLLLDL</sequence>
<keyword evidence="2" id="KW-0408">Iron</keyword>
<keyword evidence="3" id="KW-0411">Iron-sulfur</keyword>
<evidence type="ECO:0000256" key="1">
    <source>
        <dbReference type="ARBA" id="ARBA00022723"/>
    </source>
</evidence>
<dbReference type="InterPro" id="IPR040086">
    <property type="entry name" value="MJ0683-like"/>
</dbReference>
<dbReference type="EMBL" id="QQAX01000016">
    <property type="protein sequence ID" value="RDI42094.1"/>
    <property type="molecule type" value="Genomic_DNA"/>
</dbReference>
<dbReference type="CDD" id="cd01335">
    <property type="entry name" value="Radical_SAM"/>
    <property type="match status" value="1"/>
</dbReference>
<dbReference type="InterPro" id="IPR007197">
    <property type="entry name" value="rSAM"/>
</dbReference>
<evidence type="ECO:0000259" key="4">
    <source>
        <dbReference type="Pfam" id="PF04055"/>
    </source>
</evidence>
<dbReference type="NCBIfam" id="NF033668">
    <property type="entry name" value="rSAM_PA0069"/>
    <property type="match status" value="1"/>
</dbReference>
<protein>
    <submittedName>
        <fullName evidence="5">DNA repair photolyase</fullName>
    </submittedName>
</protein>
<dbReference type="Pfam" id="PF04055">
    <property type="entry name" value="Radical_SAM"/>
    <property type="match status" value="1"/>
</dbReference>
<keyword evidence="5" id="KW-0456">Lyase</keyword>
<organism evidence="5 6">
    <name type="scientific">Aquicella lusitana</name>
    <dbReference type="NCBI Taxonomy" id="254246"/>
    <lineage>
        <taxon>Bacteria</taxon>
        <taxon>Pseudomonadati</taxon>
        <taxon>Pseudomonadota</taxon>
        <taxon>Gammaproteobacteria</taxon>
        <taxon>Legionellales</taxon>
        <taxon>Coxiellaceae</taxon>
        <taxon>Aquicella</taxon>
    </lineage>
</organism>
<dbReference type="InterPro" id="IPR058240">
    <property type="entry name" value="rSAM_sf"/>
</dbReference>
<evidence type="ECO:0000256" key="2">
    <source>
        <dbReference type="ARBA" id="ARBA00023004"/>
    </source>
</evidence>
<dbReference type="SFLD" id="SFLDG01084">
    <property type="entry name" value="Uncharacterised_Radical_SAM_Su"/>
    <property type="match status" value="1"/>
</dbReference>